<keyword evidence="2" id="KW-1185">Reference proteome</keyword>
<comment type="caution">
    <text evidence="1">The sequence shown here is derived from an EMBL/GenBank/DDBJ whole genome shotgun (WGS) entry which is preliminary data.</text>
</comment>
<dbReference type="EMBL" id="QKYT01000901">
    <property type="protein sequence ID" value="RIA80765.1"/>
    <property type="molecule type" value="Genomic_DNA"/>
</dbReference>
<gene>
    <name evidence="1" type="ORF">C1645_838104</name>
</gene>
<sequence length="154" mass="17507">MEEGTAKKKSKKSIEEHLHTVARKFKVHICLVKDEVIIYEMPNPAHTFVAEYLICLIGAWSNYLEVGPELDVTLRPIPGGVPQPRMIIEVERYESTGSLHSLSREYFSNSAQTRLIQVYLSIKIFALQSDGTAAMIMMLYLRNNQIPTTIPTQK</sequence>
<dbReference type="AlphaFoldDB" id="A0A397S8X7"/>
<accession>A0A397S8X7</accession>
<protein>
    <submittedName>
        <fullName evidence="1">Uncharacterized protein</fullName>
    </submittedName>
</protein>
<name>A0A397S8X7_9GLOM</name>
<dbReference type="OrthoDB" id="2363583at2759"/>
<organism evidence="1 2">
    <name type="scientific">Glomus cerebriforme</name>
    <dbReference type="NCBI Taxonomy" id="658196"/>
    <lineage>
        <taxon>Eukaryota</taxon>
        <taxon>Fungi</taxon>
        <taxon>Fungi incertae sedis</taxon>
        <taxon>Mucoromycota</taxon>
        <taxon>Glomeromycotina</taxon>
        <taxon>Glomeromycetes</taxon>
        <taxon>Glomerales</taxon>
        <taxon>Glomeraceae</taxon>
        <taxon>Glomus</taxon>
    </lineage>
</organism>
<proteinExistence type="predicted"/>
<evidence type="ECO:0000313" key="1">
    <source>
        <dbReference type="EMBL" id="RIA80765.1"/>
    </source>
</evidence>
<dbReference type="Proteomes" id="UP000265703">
    <property type="component" value="Unassembled WGS sequence"/>
</dbReference>
<reference evidence="1 2" key="1">
    <citation type="submission" date="2018-06" db="EMBL/GenBank/DDBJ databases">
        <title>Comparative genomics reveals the genomic features of Rhizophagus irregularis, R. cerebriforme, R. diaphanum and Gigaspora rosea, and their symbiotic lifestyle signature.</title>
        <authorList>
            <person name="Morin E."/>
            <person name="San Clemente H."/>
            <person name="Chen E.C.H."/>
            <person name="De La Providencia I."/>
            <person name="Hainaut M."/>
            <person name="Kuo A."/>
            <person name="Kohler A."/>
            <person name="Murat C."/>
            <person name="Tang N."/>
            <person name="Roy S."/>
            <person name="Loubradou J."/>
            <person name="Henrissat B."/>
            <person name="Grigoriev I.V."/>
            <person name="Corradi N."/>
            <person name="Roux C."/>
            <person name="Martin F.M."/>
        </authorList>
    </citation>
    <scope>NUCLEOTIDE SEQUENCE [LARGE SCALE GENOMIC DNA]</scope>
    <source>
        <strain evidence="1 2">DAOM 227022</strain>
    </source>
</reference>
<evidence type="ECO:0000313" key="2">
    <source>
        <dbReference type="Proteomes" id="UP000265703"/>
    </source>
</evidence>